<evidence type="ECO:0000313" key="3">
    <source>
        <dbReference type="EMBL" id="MFC6825942.1"/>
    </source>
</evidence>
<organism evidence="3 4">
    <name type="scientific">Halopelagius fulvigenes</name>
    <dbReference type="NCBI Taxonomy" id="1198324"/>
    <lineage>
        <taxon>Archaea</taxon>
        <taxon>Methanobacteriati</taxon>
        <taxon>Methanobacteriota</taxon>
        <taxon>Stenosarchaea group</taxon>
        <taxon>Halobacteria</taxon>
        <taxon>Halobacteriales</taxon>
        <taxon>Haloferacaceae</taxon>
    </lineage>
</organism>
<dbReference type="Pfam" id="PF03009">
    <property type="entry name" value="GDPD"/>
    <property type="match status" value="1"/>
</dbReference>
<dbReference type="InterPro" id="IPR006311">
    <property type="entry name" value="TAT_signal"/>
</dbReference>
<dbReference type="RefSeq" id="WP_379696801.1">
    <property type="nucleotide sequence ID" value="NZ_JBHSXH010000015.1"/>
</dbReference>
<dbReference type="CDD" id="cd08556">
    <property type="entry name" value="GDPD"/>
    <property type="match status" value="1"/>
</dbReference>
<feature type="compositionally biased region" description="Basic and acidic residues" evidence="1">
    <location>
        <begin position="36"/>
        <end position="55"/>
    </location>
</feature>
<dbReference type="PANTHER" id="PTHR46211">
    <property type="entry name" value="GLYCEROPHOSPHORYL DIESTER PHOSPHODIESTERASE"/>
    <property type="match status" value="1"/>
</dbReference>
<dbReference type="PROSITE" id="PS51318">
    <property type="entry name" value="TAT"/>
    <property type="match status" value="1"/>
</dbReference>
<name>A0ABD5U2K1_9EURY</name>
<evidence type="ECO:0000313" key="4">
    <source>
        <dbReference type="Proteomes" id="UP001596408"/>
    </source>
</evidence>
<feature type="domain" description="GP-PDE" evidence="2">
    <location>
        <begin position="55"/>
        <end position="329"/>
    </location>
</feature>
<protein>
    <submittedName>
        <fullName evidence="3">Glycerophosphodiester phosphodiesterase</fullName>
    </submittedName>
</protein>
<accession>A0ABD5U2K1</accession>
<keyword evidence="4" id="KW-1185">Reference proteome</keyword>
<gene>
    <name evidence="3" type="ORF">ACFQEV_13195</name>
</gene>
<sequence length="334" mass="36700">MSRDKLTLDRRAFVAGTGAAVGTASLGGVASAGGDDSSKEKEKEKKGEKGDDRTPKVIAHRGFAGLYPENTLGAFRRATMCHDADMVEIDIIPASDGTVMVTHDPKMNSRDGGEQGLTEEDGYVWDYTADELNDIEVLESGETIPTLEQSLEVIPDDVAVNIEFKNPGVPEEELEFAKNLSGDALETQKEKWQPITERTLDVASHFENDVLVSSFYEAALATVRDVDSDVPIAFLFWDSIEEGLKITREYDCEAVHPPYNMIKGAPFFNDKYYLEGGSFEDIDLVQKAHDEGRAVNTWTVTTWYQAEQLAAAGVDGLIADYPNLMWNGGSPDDE</sequence>
<dbReference type="Proteomes" id="UP001596408">
    <property type="component" value="Unassembled WGS sequence"/>
</dbReference>
<evidence type="ECO:0000256" key="1">
    <source>
        <dbReference type="SAM" id="MobiDB-lite"/>
    </source>
</evidence>
<dbReference type="PROSITE" id="PS51704">
    <property type="entry name" value="GP_PDE"/>
    <property type="match status" value="1"/>
</dbReference>
<dbReference type="EMBL" id="JBHSXH010000015">
    <property type="protein sequence ID" value="MFC6825942.1"/>
    <property type="molecule type" value="Genomic_DNA"/>
</dbReference>
<dbReference type="SUPFAM" id="SSF51695">
    <property type="entry name" value="PLC-like phosphodiesterases"/>
    <property type="match status" value="1"/>
</dbReference>
<evidence type="ECO:0000259" key="2">
    <source>
        <dbReference type="PROSITE" id="PS51704"/>
    </source>
</evidence>
<dbReference type="InterPro" id="IPR030395">
    <property type="entry name" value="GP_PDE_dom"/>
</dbReference>
<dbReference type="Gene3D" id="3.20.20.190">
    <property type="entry name" value="Phosphatidylinositol (PI) phosphodiesterase"/>
    <property type="match status" value="1"/>
</dbReference>
<dbReference type="AlphaFoldDB" id="A0ABD5U2K1"/>
<feature type="region of interest" description="Disordered" evidence="1">
    <location>
        <begin position="24"/>
        <end position="55"/>
    </location>
</feature>
<feature type="compositionally biased region" description="Low complexity" evidence="1">
    <location>
        <begin position="24"/>
        <end position="35"/>
    </location>
</feature>
<proteinExistence type="predicted"/>
<dbReference type="PANTHER" id="PTHR46211:SF14">
    <property type="entry name" value="GLYCEROPHOSPHODIESTER PHOSPHODIESTERASE"/>
    <property type="match status" value="1"/>
</dbReference>
<comment type="caution">
    <text evidence="3">The sequence shown here is derived from an EMBL/GenBank/DDBJ whole genome shotgun (WGS) entry which is preliminary data.</text>
</comment>
<reference evidence="3 4" key="1">
    <citation type="journal article" date="2019" name="Int. J. Syst. Evol. Microbiol.">
        <title>The Global Catalogue of Microorganisms (GCM) 10K type strain sequencing project: providing services to taxonomists for standard genome sequencing and annotation.</title>
        <authorList>
            <consortium name="The Broad Institute Genomics Platform"/>
            <consortium name="The Broad Institute Genome Sequencing Center for Infectious Disease"/>
            <person name="Wu L."/>
            <person name="Ma J."/>
        </authorList>
    </citation>
    <scope>NUCLEOTIDE SEQUENCE [LARGE SCALE GENOMIC DNA]</scope>
    <source>
        <strain evidence="3 4">YIM 94188</strain>
    </source>
</reference>
<dbReference type="InterPro" id="IPR017946">
    <property type="entry name" value="PLC-like_Pdiesterase_TIM-brl"/>
</dbReference>